<feature type="transmembrane region" description="Helical" evidence="9">
    <location>
        <begin position="277"/>
        <end position="300"/>
    </location>
</feature>
<feature type="domain" description="ABC transporter" evidence="10">
    <location>
        <begin position="330"/>
        <end position="565"/>
    </location>
</feature>
<dbReference type="STRING" id="1123500.GCA_000420365_00837"/>
<feature type="transmembrane region" description="Helical" evidence="9">
    <location>
        <begin position="15"/>
        <end position="31"/>
    </location>
</feature>
<keyword evidence="5" id="KW-0547">Nucleotide-binding</keyword>
<dbReference type="SMART" id="SM00382">
    <property type="entry name" value="AAA"/>
    <property type="match status" value="1"/>
</dbReference>
<dbReference type="SUPFAM" id="SSF90123">
    <property type="entry name" value="ABC transporter transmembrane region"/>
    <property type="match status" value="1"/>
</dbReference>
<keyword evidence="2" id="KW-0813">Transport</keyword>
<dbReference type="SUPFAM" id="SSF52540">
    <property type="entry name" value="P-loop containing nucleoside triphosphate hydrolases"/>
    <property type="match status" value="1"/>
</dbReference>
<evidence type="ECO:0000256" key="9">
    <source>
        <dbReference type="SAM" id="Phobius"/>
    </source>
</evidence>
<dbReference type="GO" id="GO:0005886">
    <property type="term" value="C:plasma membrane"/>
    <property type="evidence" value="ECO:0007669"/>
    <property type="project" value="UniProtKB-SubCell"/>
</dbReference>
<keyword evidence="4 9" id="KW-0812">Transmembrane</keyword>
<evidence type="ECO:0000256" key="1">
    <source>
        <dbReference type="ARBA" id="ARBA00004651"/>
    </source>
</evidence>
<protein>
    <submittedName>
        <fullName evidence="12">ABC transporter ATP-binding permease protein</fullName>
    </submittedName>
</protein>
<dbReference type="InterPro" id="IPR003593">
    <property type="entry name" value="AAA+_ATPase"/>
</dbReference>
<evidence type="ECO:0000313" key="12">
    <source>
        <dbReference type="EMBL" id="KRN32246.1"/>
    </source>
</evidence>
<evidence type="ECO:0000256" key="8">
    <source>
        <dbReference type="ARBA" id="ARBA00023136"/>
    </source>
</evidence>
<evidence type="ECO:0000256" key="7">
    <source>
        <dbReference type="ARBA" id="ARBA00022989"/>
    </source>
</evidence>
<dbReference type="Gene3D" id="3.40.50.300">
    <property type="entry name" value="P-loop containing nucleotide triphosphate hydrolases"/>
    <property type="match status" value="1"/>
</dbReference>
<dbReference type="PANTHER" id="PTHR43394:SF1">
    <property type="entry name" value="ATP-BINDING CASSETTE SUB-FAMILY B MEMBER 10, MITOCHONDRIAL"/>
    <property type="match status" value="1"/>
</dbReference>
<evidence type="ECO:0000256" key="2">
    <source>
        <dbReference type="ARBA" id="ARBA00022448"/>
    </source>
</evidence>
<dbReference type="PROSITE" id="PS00211">
    <property type="entry name" value="ABC_TRANSPORTER_1"/>
    <property type="match status" value="1"/>
</dbReference>
<keyword evidence="6 12" id="KW-0067">ATP-binding</keyword>
<dbReference type="InterPro" id="IPR036640">
    <property type="entry name" value="ABC1_TM_sf"/>
</dbReference>
<dbReference type="PROSITE" id="PS50929">
    <property type="entry name" value="ABC_TM1F"/>
    <property type="match status" value="1"/>
</dbReference>
<keyword evidence="8 9" id="KW-0472">Membrane</keyword>
<dbReference type="PROSITE" id="PS50893">
    <property type="entry name" value="ABC_TRANSPORTER_2"/>
    <property type="match status" value="1"/>
</dbReference>
<keyword evidence="13" id="KW-1185">Reference proteome</keyword>
<dbReference type="InterPro" id="IPR027417">
    <property type="entry name" value="P-loop_NTPase"/>
</dbReference>
<dbReference type="AlphaFoldDB" id="A0A0R2FY13"/>
<sequence>MKFILPYLKKYKKDIVWACLTISLAAIASLWQPKLLQQVVQAIADDKMGQISSLGVELIVIALVGLVAGALNTMFAARIAMGVAADIRLNEYQKIQQFSYGNIEQFSAGNLVVRLTNDVQQVQNMVMAIFQTVLRIPIIFIGALVLALMTLPNLWWVILVMVILVIAISAGVFKPMGKFFGKIQGLIDKTNNLAKENLQGARVVKSFNQSEQEAKRFNVAADSLNTINIKIGYLFGLLMPAFMLVGQLAIAVSVWYVGSHVVADPKMLGGLTSFVNYLMQIMIAIVNGGFMMTFAARAFVSVGRIEEVMQTQPDLTFKKDAPAVKLAGSVAFKQVSFTYPGDSQEVLHDISFSVDPGEMIGIVGATGSGKSTVAQLIARLFDPSKGSVEVGGVDLRDVNEQSLRQAVAYVQQRAMLFSGTIADNLRQGKRDAKLADMRKAGSIAQAAEFVEKYPDSYEHQVEERSANFSGGQKQRLSIARGVIGQPAILILDDSTSALDAQSEKRVQAALATDLPRTTKFIIAEKISSVIKADRIFVMADGHLVAEGSHHALLKTSPVYQEIYNTQKAQEVDVDD</sequence>
<dbReference type="Proteomes" id="UP000051296">
    <property type="component" value="Unassembled WGS sequence"/>
</dbReference>
<evidence type="ECO:0000256" key="4">
    <source>
        <dbReference type="ARBA" id="ARBA00022692"/>
    </source>
</evidence>
<dbReference type="FunCoup" id="A0A0R2FY13">
    <property type="interactions" value="89"/>
</dbReference>
<dbReference type="EMBL" id="JQAX01000002">
    <property type="protein sequence ID" value="KRN32246.1"/>
    <property type="molecule type" value="Genomic_DNA"/>
</dbReference>
<gene>
    <name evidence="12" type="ORF">IV68_GL000597</name>
</gene>
<dbReference type="Pfam" id="PF00664">
    <property type="entry name" value="ABC_membrane"/>
    <property type="match status" value="1"/>
</dbReference>
<dbReference type="PATRIC" id="fig|1123500.6.peg.600"/>
<evidence type="ECO:0000313" key="13">
    <source>
        <dbReference type="Proteomes" id="UP000051296"/>
    </source>
</evidence>
<dbReference type="Gene3D" id="1.20.1560.10">
    <property type="entry name" value="ABC transporter type 1, transmembrane domain"/>
    <property type="match status" value="1"/>
</dbReference>
<comment type="subcellular location">
    <subcellularLocation>
        <location evidence="1">Cell membrane</location>
        <topology evidence="1">Multi-pass membrane protein</topology>
    </subcellularLocation>
</comment>
<feature type="transmembrane region" description="Helical" evidence="9">
    <location>
        <begin position="233"/>
        <end position="257"/>
    </location>
</feature>
<organism evidence="12 13">
    <name type="scientific">Weissella halotolerans DSM 20190</name>
    <dbReference type="NCBI Taxonomy" id="1123500"/>
    <lineage>
        <taxon>Bacteria</taxon>
        <taxon>Bacillati</taxon>
        <taxon>Bacillota</taxon>
        <taxon>Bacilli</taxon>
        <taxon>Lactobacillales</taxon>
        <taxon>Lactobacillaceae</taxon>
        <taxon>Weissella</taxon>
    </lineage>
</organism>
<dbReference type="Pfam" id="PF00005">
    <property type="entry name" value="ABC_tran"/>
    <property type="match status" value="1"/>
</dbReference>
<reference evidence="12 13" key="1">
    <citation type="journal article" date="2015" name="Genome Announc.">
        <title>Expanding the biotechnology potential of lactobacilli through comparative genomics of 213 strains and associated genera.</title>
        <authorList>
            <person name="Sun Z."/>
            <person name="Harris H.M."/>
            <person name="McCann A."/>
            <person name="Guo C."/>
            <person name="Argimon S."/>
            <person name="Zhang W."/>
            <person name="Yang X."/>
            <person name="Jeffery I.B."/>
            <person name="Cooney J.C."/>
            <person name="Kagawa T.F."/>
            <person name="Liu W."/>
            <person name="Song Y."/>
            <person name="Salvetti E."/>
            <person name="Wrobel A."/>
            <person name="Rasinkangas P."/>
            <person name="Parkhill J."/>
            <person name="Rea M.C."/>
            <person name="O'Sullivan O."/>
            <person name="Ritari J."/>
            <person name="Douillard F.P."/>
            <person name="Paul Ross R."/>
            <person name="Yang R."/>
            <person name="Briner A.E."/>
            <person name="Felis G.E."/>
            <person name="de Vos W.M."/>
            <person name="Barrangou R."/>
            <person name="Klaenhammer T.R."/>
            <person name="Caufield P.W."/>
            <person name="Cui Y."/>
            <person name="Zhang H."/>
            <person name="O'Toole P.W."/>
        </authorList>
    </citation>
    <scope>NUCLEOTIDE SEQUENCE [LARGE SCALE GENOMIC DNA]</scope>
    <source>
        <strain evidence="12 13">DSM 20190</strain>
    </source>
</reference>
<dbReference type="InterPro" id="IPR039421">
    <property type="entry name" value="Type_1_exporter"/>
</dbReference>
<dbReference type="eggNOG" id="COG1132">
    <property type="taxonomic scope" value="Bacteria"/>
</dbReference>
<feature type="transmembrane region" description="Helical" evidence="9">
    <location>
        <begin position="154"/>
        <end position="173"/>
    </location>
</feature>
<dbReference type="PANTHER" id="PTHR43394">
    <property type="entry name" value="ATP-DEPENDENT PERMEASE MDL1, MITOCHONDRIAL"/>
    <property type="match status" value="1"/>
</dbReference>
<feature type="transmembrane region" description="Helical" evidence="9">
    <location>
        <begin position="125"/>
        <end position="148"/>
    </location>
</feature>
<evidence type="ECO:0000259" key="11">
    <source>
        <dbReference type="PROSITE" id="PS50929"/>
    </source>
</evidence>
<dbReference type="GO" id="GO:0016887">
    <property type="term" value="F:ATP hydrolysis activity"/>
    <property type="evidence" value="ECO:0007669"/>
    <property type="project" value="InterPro"/>
</dbReference>
<evidence type="ECO:0000256" key="3">
    <source>
        <dbReference type="ARBA" id="ARBA00022475"/>
    </source>
</evidence>
<proteinExistence type="predicted"/>
<keyword evidence="7 9" id="KW-1133">Transmembrane helix</keyword>
<dbReference type="OrthoDB" id="9770415at2"/>
<evidence type="ECO:0000256" key="6">
    <source>
        <dbReference type="ARBA" id="ARBA00022840"/>
    </source>
</evidence>
<dbReference type="InterPro" id="IPR017871">
    <property type="entry name" value="ABC_transporter-like_CS"/>
</dbReference>
<dbReference type="InterPro" id="IPR011527">
    <property type="entry name" value="ABC1_TM_dom"/>
</dbReference>
<dbReference type="FunFam" id="3.40.50.300:FF:000221">
    <property type="entry name" value="Multidrug ABC transporter ATP-binding protein"/>
    <property type="match status" value="1"/>
</dbReference>
<comment type="caution">
    <text evidence="12">The sequence shown here is derived from an EMBL/GenBank/DDBJ whole genome shotgun (WGS) entry which is preliminary data.</text>
</comment>
<dbReference type="InterPro" id="IPR003439">
    <property type="entry name" value="ABC_transporter-like_ATP-bd"/>
</dbReference>
<dbReference type="GO" id="GO:0015421">
    <property type="term" value="F:ABC-type oligopeptide transporter activity"/>
    <property type="evidence" value="ECO:0007669"/>
    <property type="project" value="TreeGrafter"/>
</dbReference>
<evidence type="ECO:0000259" key="10">
    <source>
        <dbReference type="PROSITE" id="PS50893"/>
    </source>
</evidence>
<accession>A0A0R2FY13</accession>
<dbReference type="GO" id="GO:0005524">
    <property type="term" value="F:ATP binding"/>
    <property type="evidence" value="ECO:0007669"/>
    <property type="project" value="UniProtKB-KW"/>
</dbReference>
<keyword evidence="3" id="KW-1003">Cell membrane</keyword>
<evidence type="ECO:0000256" key="5">
    <source>
        <dbReference type="ARBA" id="ARBA00022741"/>
    </source>
</evidence>
<feature type="domain" description="ABC transmembrane type-1" evidence="11">
    <location>
        <begin position="16"/>
        <end position="297"/>
    </location>
</feature>
<dbReference type="CDD" id="cd18548">
    <property type="entry name" value="ABC_6TM_Tm287_like"/>
    <property type="match status" value="1"/>
</dbReference>
<dbReference type="InParanoid" id="A0A0R2FY13"/>
<feature type="transmembrane region" description="Helical" evidence="9">
    <location>
        <begin position="51"/>
        <end position="71"/>
    </location>
</feature>
<dbReference type="RefSeq" id="WP_022791605.1">
    <property type="nucleotide sequence ID" value="NZ_ATUU01000002.1"/>
</dbReference>
<name>A0A0R2FY13_9LACO</name>